<keyword evidence="4 5" id="KW-0408">Iron</keyword>
<dbReference type="Gene3D" id="1.10.630.10">
    <property type="entry name" value="Cytochrome P450"/>
    <property type="match status" value="1"/>
</dbReference>
<evidence type="ECO:0000256" key="3">
    <source>
        <dbReference type="ARBA" id="ARBA00022723"/>
    </source>
</evidence>
<evidence type="ECO:0000313" key="8">
    <source>
        <dbReference type="Proteomes" id="UP000235786"/>
    </source>
</evidence>
<evidence type="ECO:0000256" key="4">
    <source>
        <dbReference type="ARBA" id="ARBA00023004"/>
    </source>
</evidence>
<keyword evidence="3 5" id="KW-0479">Metal-binding</keyword>
<dbReference type="PANTHER" id="PTHR24305:SF166">
    <property type="entry name" value="CYTOCHROME P450 12A4, MITOCHONDRIAL-RELATED"/>
    <property type="match status" value="1"/>
</dbReference>
<dbReference type="InterPro" id="IPR001128">
    <property type="entry name" value="Cyt_P450"/>
</dbReference>
<dbReference type="GO" id="GO:0005506">
    <property type="term" value="F:iron ion binding"/>
    <property type="evidence" value="ECO:0007669"/>
    <property type="project" value="InterPro"/>
</dbReference>
<evidence type="ECO:0000256" key="2">
    <source>
        <dbReference type="ARBA" id="ARBA00010617"/>
    </source>
</evidence>
<dbReference type="PRINTS" id="PR00385">
    <property type="entry name" value="P450"/>
</dbReference>
<comment type="cofactor">
    <cofactor evidence="1 5">
        <name>heme</name>
        <dbReference type="ChEBI" id="CHEBI:30413"/>
    </cofactor>
</comment>
<dbReference type="EMBL" id="KZ613967">
    <property type="protein sequence ID" value="PMD30474.1"/>
    <property type="molecule type" value="Genomic_DNA"/>
</dbReference>
<dbReference type="InterPro" id="IPR017972">
    <property type="entry name" value="Cyt_P450_CS"/>
</dbReference>
<dbReference type="InterPro" id="IPR050121">
    <property type="entry name" value="Cytochrome_P450_monoxygenase"/>
</dbReference>
<dbReference type="Proteomes" id="UP000235786">
    <property type="component" value="Unassembled WGS sequence"/>
</dbReference>
<sequence>MLPLVLISAVALFTALCYKYIIYPGFISPFSKVPKAHFSVPLTSLWIKWKRPEGTNAIPTLLEAHRKHGPIVRLSPDELSVASLDGLRQVYTGGFEKSQEYADEFINYGTPNLVSMVQNRPHSIQKRMISHVYSKSSIHNSVDLQTLSKILLFERMFPALQSAVQGDKIVDAYGLSQALGVDFVTAFLFGIDNGTDYIRDIVARRKFMTNYWAKKDGVDTERTTEELEAYVLSLCHAAETVSEQSPTSRPVVHAQLSSQLSKSAVPPQQRDLAVASEMMDHISASIDTTTVTMTYIEWELSQNLGLQSALRKELRSLPSPLLHSLNSGKGEQIEQKLPDPKELDALPLLNAVLKEVLRVYPPSAALLDRVTPPGGAVIEGYDIPGGITVGTSAKIMHLNEKVFSNAESFKPERWLSDGSEQSVNRIKQMNRWFWSFGSGGRMCIGNHFAIHMLKTIVAAIYTNYETTIVADEGIEPEDAFVALPVGRKLVLKLNPVDEGT</sequence>
<evidence type="ECO:0000256" key="6">
    <source>
        <dbReference type="RuleBase" id="RU000461"/>
    </source>
</evidence>
<reference evidence="7 8" key="1">
    <citation type="submission" date="2016-04" db="EMBL/GenBank/DDBJ databases">
        <title>A degradative enzymes factory behind the ericoid mycorrhizal symbiosis.</title>
        <authorList>
            <consortium name="DOE Joint Genome Institute"/>
            <person name="Martino E."/>
            <person name="Morin E."/>
            <person name="Grelet G."/>
            <person name="Kuo A."/>
            <person name="Kohler A."/>
            <person name="Daghino S."/>
            <person name="Barry K."/>
            <person name="Choi C."/>
            <person name="Cichocki N."/>
            <person name="Clum A."/>
            <person name="Copeland A."/>
            <person name="Hainaut M."/>
            <person name="Haridas S."/>
            <person name="Labutti K."/>
            <person name="Lindquist E."/>
            <person name="Lipzen A."/>
            <person name="Khouja H.-R."/>
            <person name="Murat C."/>
            <person name="Ohm R."/>
            <person name="Olson A."/>
            <person name="Spatafora J."/>
            <person name="Veneault-Fourrey C."/>
            <person name="Henrissat B."/>
            <person name="Grigoriev I."/>
            <person name="Martin F."/>
            <person name="Perotto S."/>
        </authorList>
    </citation>
    <scope>NUCLEOTIDE SEQUENCE [LARGE SCALE GENOMIC DNA]</scope>
    <source>
        <strain evidence="7 8">F</strain>
    </source>
</reference>
<dbReference type="Pfam" id="PF00067">
    <property type="entry name" value="p450"/>
    <property type="match status" value="1"/>
</dbReference>
<name>A0A2J6QW33_HYAVF</name>
<dbReference type="GO" id="GO:0004497">
    <property type="term" value="F:monooxygenase activity"/>
    <property type="evidence" value="ECO:0007669"/>
    <property type="project" value="UniProtKB-KW"/>
</dbReference>
<protein>
    <submittedName>
        <fullName evidence="7">Putative cytochrome P450 monooxygenase</fullName>
    </submittedName>
</protein>
<keyword evidence="5 6" id="KW-0349">Heme</keyword>
<dbReference type="PROSITE" id="PS00086">
    <property type="entry name" value="CYTOCHROME_P450"/>
    <property type="match status" value="1"/>
</dbReference>
<keyword evidence="6" id="KW-0560">Oxidoreductase</keyword>
<feature type="binding site" description="axial binding residue" evidence="5">
    <location>
        <position position="443"/>
    </location>
    <ligand>
        <name>heme</name>
        <dbReference type="ChEBI" id="CHEBI:30413"/>
    </ligand>
    <ligandPart>
        <name>Fe</name>
        <dbReference type="ChEBI" id="CHEBI:18248"/>
    </ligandPart>
</feature>
<dbReference type="InterPro" id="IPR036396">
    <property type="entry name" value="Cyt_P450_sf"/>
</dbReference>
<keyword evidence="8" id="KW-1185">Reference proteome</keyword>
<dbReference type="GO" id="GO:0020037">
    <property type="term" value="F:heme binding"/>
    <property type="evidence" value="ECO:0007669"/>
    <property type="project" value="InterPro"/>
</dbReference>
<dbReference type="CDD" id="cd11059">
    <property type="entry name" value="CYP_fungal"/>
    <property type="match status" value="1"/>
</dbReference>
<dbReference type="SUPFAM" id="SSF48264">
    <property type="entry name" value="Cytochrome P450"/>
    <property type="match status" value="1"/>
</dbReference>
<keyword evidence="6 7" id="KW-0503">Monooxygenase</keyword>
<comment type="similarity">
    <text evidence="2 6">Belongs to the cytochrome P450 family.</text>
</comment>
<evidence type="ECO:0000256" key="5">
    <source>
        <dbReference type="PIRSR" id="PIRSR602403-1"/>
    </source>
</evidence>
<dbReference type="AlphaFoldDB" id="A0A2J6QW33"/>
<accession>A0A2J6QW33</accession>
<evidence type="ECO:0000313" key="7">
    <source>
        <dbReference type="EMBL" id="PMD30474.1"/>
    </source>
</evidence>
<dbReference type="OrthoDB" id="1470350at2759"/>
<dbReference type="GO" id="GO:0016705">
    <property type="term" value="F:oxidoreductase activity, acting on paired donors, with incorporation or reduction of molecular oxygen"/>
    <property type="evidence" value="ECO:0007669"/>
    <property type="project" value="InterPro"/>
</dbReference>
<dbReference type="PANTHER" id="PTHR24305">
    <property type="entry name" value="CYTOCHROME P450"/>
    <property type="match status" value="1"/>
</dbReference>
<organism evidence="7 8">
    <name type="scientific">Hyaloscypha variabilis (strain UAMH 11265 / GT02V1 / F)</name>
    <name type="common">Meliniomyces variabilis</name>
    <dbReference type="NCBI Taxonomy" id="1149755"/>
    <lineage>
        <taxon>Eukaryota</taxon>
        <taxon>Fungi</taxon>
        <taxon>Dikarya</taxon>
        <taxon>Ascomycota</taxon>
        <taxon>Pezizomycotina</taxon>
        <taxon>Leotiomycetes</taxon>
        <taxon>Helotiales</taxon>
        <taxon>Hyaloscyphaceae</taxon>
        <taxon>Hyaloscypha</taxon>
        <taxon>Hyaloscypha variabilis</taxon>
    </lineage>
</organism>
<proteinExistence type="inferred from homology"/>
<dbReference type="STRING" id="1149755.A0A2J6QW33"/>
<dbReference type="PRINTS" id="PR00465">
    <property type="entry name" value="EP450IV"/>
</dbReference>
<dbReference type="InterPro" id="IPR002403">
    <property type="entry name" value="Cyt_P450_E_grp-IV"/>
</dbReference>
<gene>
    <name evidence="7" type="ORF">L207DRAFT_473893</name>
</gene>
<evidence type="ECO:0000256" key="1">
    <source>
        <dbReference type="ARBA" id="ARBA00001971"/>
    </source>
</evidence>